<feature type="compositionally biased region" description="Low complexity" evidence="1">
    <location>
        <begin position="384"/>
        <end position="396"/>
    </location>
</feature>
<evidence type="ECO:0000256" key="1">
    <source>
        <dbReference type="SAM" id="MobiDB-lite"/>
    </source>
</evidence>
<protein>
    <recommendedName>
        <fullName evidence="5">Lipoprotein</fullName>
    </recommendedName>
</protein>
<keyword evidence="2" id="KW-0732">Signal</keyword>
<keyword evidence="4" id="KW-1185">Reference proteome</keyword>
<feature type="signal peptide" evidence="2">
    <location>
        <begin position="1"/>
        <end position="27"/>
    </location>
</feature>
<evidence type="ECO:0000256" key="2">
    <source>
        <dbReference type="SAM" id="SignalP"/>
    </source>
</evidence>
<sequence length="447" mass="47560">MRSSAFAARAGLLAFLVVVGSMLVACAAAPPPEPGPPGYPYCTAQEHEAAVCQQLRRTVLIEPDGTRVPLHVVECVGGEPSVEVTWARRDAGTFLYRARVAFDVPEPRAPMLPHKLAPDIHEWPCADDACRIMQDLAPGTRIGVPIVQQCPAGADTSSAEVVLPLPPATAEGCSWCVDAGDSTERYVILEHSWRPNMTLEVVIEVREGIVSVRSNGKARRILPKEEADELMSSLEKLWRGPLESHHSCRDGTTTLVLAWALYRFDDPLGEPRVLVEAFRVGPVNAISKVGAGPGFVAVWDSYGSGAPALLLDVETGATRTLAGWPDVPPTDILFRSMAEGAVVFESIGLALTRDGGKTFHVPAADKPEERGTTSTSGGAESRSKPSAATSAPPSISRTLASAHSRAVSSTSLGRTPRSRGSKRRRPIRSSSPFGMAAPIRAGVSSSR</sequence>
<name>A0ABT5EXX9_9BACT</name>
<dbReference type="PROSITE" id="PS51257">
    <property type="entry name" value="PROKAR_LIPOPROTEIN"/>
    <property type="match status" value="1"/>
</dbReference>
<dbReference type="Proteomes" id="UP001221411">
    <property type="component" value="Unassembled WGS sequence"/>
</dbReference>
<dbReference type="RefSeq" id="WP_271925047.1">
    <property type="nucleotide sequence ID" value="NZ_JAQNDO010000001.1"/>
</dbReference>
<gene>
    <name evidence="3" type="ORF">POL67_35400</name>
</gene>
<evidence type="ECO:0000313" key="3">
    <source>
        <dbReference type="EMBL" id="MDC0746668.1"/>
    </source>
</evidence>
<reference evidence="3 4" key="1">
    <citation type="submission" date="2022-11" db="EMBL/GenBank/DDBJ databases">
        <title>Minimal conservation of predation-associated metabolite biosynthetic gene clusters underscores biosynthetic potential of Myxococcota including descriptions for ten novel species: Archangium lansinium sp. nov., Myxococcus landrumus sp. nov., Nannocystis bai.</title>
        <authorList>
            <person name="Ahearne A."/>
            <person name="Stevens C."/>
            <person name="Dowd S."/>
        </authorList>
    </citation>
    <scope>NUCLEOTIDE SEQUENCE [LARGE SCALE GENOMIC DNA]</scope>
    <source>
        <strain evidence="3 4">RJM3</strain>
    </source>
</reference>
<feature type="compositionally biased region" description="Basic residues" evidence="1">
    <location>
        <begin position="416"/>
        <end position="427"/>
    </location>
</feature>
<accession>A0ABT5EXX9</accession>
<organism evidence="3 4">
    <name type="scientific">Polyangium mundeleinium</name>
    <dbReference type="NCBI Taxonomy" id="2995306"/>
    <lineage>
        <taxon>Bacteria</taxon>
        <taxon>Pseudomonadati</taxon>
        <taxon>Myxococcota</taxon>
        <taxon>Polyangia</taxon>
        <taxon>Polyangiales</taxon>
        <taxon>Polyangiaceae</taxon>
        <taxon>Polyangium</taxon>
    </lineage>
</organism>
<evidence type="ECO:0008006" key="5">
    <source>
        <dbReference type="Google" id="ProtNLM"/>
    </source>
</evidence>
<comment type="caution">
    <text evidence="3">The sequence shown here is derived from an EMBL/GenBank/DDBJ whole genome shotgun (WGS) entry which is preliminary data.</text>
</comment>
<feature type="compositionally biased region" description="Polar residues" evidence="1">
    <location>
        <begin position="397"/>
        <end position="413"/>
    </location>
</feature>
<feature type="region of interest" description="Disordered" evidence="1">
    <location>
        <begin position="359"/>
        <end position="447"/>
    </location>
</feature>
<feature type="chain" id="PRO_5047530798" description="Lipoprotein" evidence="2">
    <location>
        <begin position="28"/>
        <end position="447"/>
    </location>
</feature>
<evidence type="ECO:0000313" key="4">
    <source>
        <dbReference type="Proteomes" id="UP001221411"/>
    </source>
</evidence>
<proteinExistence type="predicted"/>
<dbReference type="EMBL" id="JAQNDO010000001">
    <property type="protein sequence ID" value="MDC0746668.1"/>
    <property type="molecule type" value="Genomic_DNA"/>
</dbReference>